<sequence>MSTKLEQLVKELDEAQTKRNQHWNKLQLSQTTERILRKFAKEQVESEQNFSNSVNFIVQCLLKYNSKNKLGIEETFLLFLNLYSDFIGNKYKLHTEDEIIKLISTKISEQKVQRKVLSTILKNNFLKKRQEKHINQIQNFKKFIEEERESISRRKKFFDEIDSLAYKLYMAEKEKNQKVETVEKKQFVLKPTTELKVAVILDEFSFNCFKDEFNAIVITPQNWKETFAKELPDIFFCESAWSGSDSNTRPWKGRVYTSTNFKNENRKELLEILDFCKKSNIPTVFWNKEDPTHYSDRVHDFVKTAALFDFVFTTAEECIEQYKKDYGLKNVYALPFATTPKMFNPIEGNERSNSIIFAGSWYANHTQRSKDMENILDAILKSHDLKIVDRYYGSDDELHKYPEKYNSYIYPGVPFTQMPELYKESKSALTFNTVKDSKTMFARRAFELMSSNTLVLSNSSNGMDSLLKGLYLDLEKNPSVLEDLSVKDMDIIRSKALDYVLLNHTYRHRWNYILNKIDYKTLPDCNAVTIVVLLNNEEEINKIIDDFEEDNKDIKLLIVLGDSIEKLKIKDYIFKYNSNLINVVSKDYLNKYGIPHDLIETTHFLLLDHNFDGFYKAAEKFLAHSYYLEDSHVIIDDEYKYKFKKGFVVKNVFSRKNNFMKLFNSLNNHVNETVYCLDSNIWGRI</sequence>
<dbReference type="EMBL" id="APOI01000029">
    <property type="protein sequence ID" value="ENU22034.1"/>
    <property type="molecule type" value="Genomic_DNA"/>
</dbReference>
<comment type="caution">
    <text evidence="2">The sequence shown here is derived from an EMBL/GenBank/DDBJ whole genome shotgun (WGS) entry which is preliminary data.</text>
</comment>
<reference evidence="2 3" key="1">
    <citation type="submission" date="2013-02" db="EMBL/GenBank/DDBJ databases">
        <title>The Genome Sequence of Acinetobacter sp. NIPH 809.</title>
        <authorList>
            <consortium name="The Broad Institute Genome Sequencing Platform"/>
            <consortium name="The Broad Institute Genome Sequencing Center for Infectious Disease"/>
            <person name="Cerqueira G."/>
            <person name="Feldgarden M."/>
            <person name="Courvalin P."/>
            <person name="Perichon B."/>
            <person name="Grillot-Courvalin C."/>
            <person name="Clermont D."/>
            <person name="Rocha E."/>
            <person name="Yoon E.-J."/>
            <person name="Nemec A."/>
            <person name="Walker B."/>
            <person name="Young S.K."/>
            <person name="Zeng Q."/>
            <person name="Gargeya S."/>
            <person name="Fitzgerald M."/>
            <person name="Haas B."/>
            <person name="Abouelleil A."/>
            <person name="Alvarado L."/>
            <person name="Arachchi H.M."/>
            <person name="Berlin A.M."/>
            <person name="Chapman S.B."/>
            <person name="Dewar J."/>
            <person name="Goldberg J."/>
            <person name="Griggs A."/>
            <person name="Gujja S."/>
            <person name="Hansen M."/>
            <person name="Howarth C."/>
            <person name="Imamovic A."/>
            <person name="Larimer J."/>
            <person name="McCowan C."/>
            <person name="Murphy C."/>
            <person name="Neiman D."/>
            <person name="Pearson M."/>
            <person name="Priest M."/>
            <person name="Roberts A."/>
            <person name="Saif S."/>
            <person name="Shea T."/>
            <person name="Sisk P."/>
            <person name="Sykes S."/>
            <person name="Wortman J."/>
            <person name="Nusbaum C."/>
            <person name="Birren B."/>
        </authorList>
    </citation>
    <scope>NUCLEOTIDE SEQUENCE [LARGE SCALE GENOMIC DNA]</scope>
    <source>
        <strain evidence="2 3">NIPH 809</strain>
    </source>
</reference>
<gene>
    <name evidence="2" type="ORF">F993_03309</name>
</gene>
<accession>A0ABN0JA33</accession>
<evidence type="ECO:0000259" key="1">
    <source>
        <dbReference type="Pfam" id="PF13524"/>
    </source>
</evidence>
<evidence type="ECO:0000313" key="2">
    <source>
        <dbReference type="EMBL" id="ENU22034.1"/>
    </source>
</evidence>
<dbReference type="InterPro" id="IPR055259">
    <property type="entry name" value="YkvP/CgeB_Glyco_trans-like"/>
</dbReference>
<evidence type="ECO:0000313" key="3">
    <source>
        <dbReference type="Proteomes" id="UP000013034"/>
    </source>
</evidence>
<dbReference type="Proteomes" id="UP000013034">
    <property type="component" value="Unassembled WGS sequence"/>
</dbReference>
<dbReference type="Pfam" id="PF13524">
    <property type="entry name" value="Glyco_trans_1_2"/>
    <property type="match status" value="1"/>
</dbReference>
<dbReference type="RefSeq" id="WP_004656638.1">
    <property type="nucleotide sequence ID" value="NZ_KB849179.1"/>
</dbReference>
<feature type="domain" description="Spore protein YkvP/CgeB glycosyl transferase-like" evidence="1">
    <location>
        <begin position="374"/>
        <end position="514"/>
    </location>
</feature>
<proteinExistence type="predicted"/>
<name>A0ABN0JA33_9GAMM</name>
<protein>
    <recommendedName>
        <fullName evidence="1">Spore protein YkvP/CgeB glycosyl transferase-like domain-containing protein</fullName>
    </recommendedName>
</protein>
<keyword evidence="3" id="KW-1185">Reference proteome</keyword>
<organism evidence="2 3">
    <name type="scientific">Acinetobacter proteolyticus</name>
    <dbReference type="NCBI Taxonomy" id="1776741"/>
    <lineage>
        <taxon>Bacteria</taxon>
        <taxon>Pseudomonadati</taxon>
        <taxon>Pseudomonadota</taxon>
        <taxon>Gammaproteobacteria</taxon>
        <taxon>Moraxellales</taxon>
        <taxon>Moraxellaceae</taxon>
        <taxon>Acinetobacter</taxon>
    </lineage>
</organism>